<keyword evidence="3" id="KW-1185">Reference proteome</keyword>
<proteinExistence type="predicted"/>
<dbReference type="SUPFAM" id="SSF48371">
    <property type="entry name" value="ARM repeat"/>
    <property type="match status" value="1"/>
</dbReference>
<feature type="region of interest" description="Disordered" evidence="1">
    <location>
        <begin position="803"/>
        <end position="826"/>
    </location>
</feature>
<comment type="caution">
    <text evidence="2">The sequence shown here is derived from an EMBL/GenBank/DDBJ whole genome shotgun (WGS) entry which is preliminary data.</text>
</comment>
<name>A0ABQ9XEA9_9EUKA</name>
<sequence length="971" mass="108430">MTHSFARTRDEQQECLQSVRTSRISSFLRSYEETVITLPSPFEHSLTQHLGDNPSGFPANTSSFSPDFYGNLFPLQNQILDSSSRSLQPNTFHSTISQTYFILQSIHFIFGSSYVTEFIYGITSIHQYSHQFFDTPVSSKLFATELLTTPSPLSLSAYLIVLAKLSESGQNERAVSLNGETTHTTPHEPPPPLPTIEPAGNSPPLIDMFVDQDLFQNLSFIIMRLLTFPSIAPRSDDSPASDVILPHIAINPVPLVSELPNCDLTYFDEISLTLLCLATLTIRLVARHGIVDPNVMPRRRLHEMHHTRSMASEARRDKVATDMDSNLWDADFTSSPFTRLMNYDLIRRTVERNVGDEEANRYWQSVWIWQIPQLLFKVMLVTKPALQLSQHTPHSPTLVLAVQTCRNAAIALAFLLHNDTLCHSDDSNEELSWDFTPILPILSTVLRATIDMECREEDRLEMAMLAEDQTHAAEALNSLIVCHHNHPSLRQHSLPTHINPAFSIIPHSGIDHPLGTENQSRKICSYCFPDGKFGNWEWGNNFMDEVEGGEEEEEGDEDEKAMDPSLITVVSPVEHQLDSQHPPASSNAITLTSTPSTQEQKQTSPTTPNTLSLSTIREMLQSHDPAQIEEACVCIVNGVTALHKQKDSAQLLESFFDQLFQSDVQKELLEIIADSSPDTVFSCANVVFTIVQSMTTEQLHTFSLAGGVPALFTIIRTSHDHYSLYGLITLHVLLSSGATHQEALHQVTMKGGGTELAIVSQPHIYSEMIEGTDGLETLWTIYGDEEAIAAWVARTFASIPLNHSQQNDKKGKKKNKGKQGTNEKQSSVQPFAFSSIMSAMLIAYCLRGRQIPPGRTSLPSFLLLNVLSTPQLTLAQMILVALRQIAPHSKNKDCFTQRTCLSVLNAILTQGVDAIVDEVIDLLIVLLLGMNKLKKQTIARSELFQTLKTHLSSKLPERRKKVQRLIHLIQS</sequence>
<dbReference type="Proteomes" id="UP001281761">
    <property type="component" value="Unassembled WGS sequence"/>
</dbReference>
<evidence type="ECO:0000256" key="1">
    <source>
        <dbReference type="SAM" id="MobiDB-lite"/>
    </source>
</evidence>
<dbReference type="InterPro" id="IPR011989">
    <property type="entry name" value="ARM-like"/>
</dbReference>
<dbReference type="Gene3D" id="1.25.10.10">
    <property type="entry name" value="Leucine-rich Repeat Variant"/>
    <property type="match status" value="1"/>
</dbReference>
<organism evidence="2 3">
    <name type="scientific">Blattamonas nauphoetae</name>
    <dbReference type="NCBI Taxonomy" id="2049346"/>
    <lineage>
        <taxon>Eukaryota</taxon>
        <taxon>Metamonada</taxon>
        <taxon>Preaxostyla</taxon>
        <taxon>Oxymonadida</taxon>
        <taxon>Blattamonas</taxon>
    </lineage>
</organism>
<gene>
    <name evidence="2" type="ORF">BLNAU_15403</name>
</gene>
<evidence type="ECO:0000313" key="2">
    <source>
        <dbReference type="EMBL" id="KAK2949652.1"/>
    </source>
</evidence>
<feature type="region of interest" description="Disordered" evidence="1">
    <location>
        <begin position="574"/>
        <end position="611"/>
    </location>
</feature>
<protein>
    <submittedName>
        <fullName evidence="2">Uncharacterized protein</fullName>
    </submittedName>
</protein>
<feature type="compositionally biased region" description="Polar residues" evidence="1">
    <location>
        <begin position="582"/>
        <end position="602"/>
    </location>
</feature>
<dbReference type="EMBL" id="JARBJD010000152">
    <property type="protein sequence ID" value="KAK2949652.1"/>
    <property type="molecule type" value="Genomic_DNA"/>
</dbReference>
<dbReference type="InterPro" id="IPR016024">
    <property type="entry name" value="ARM-type_fold"/>
</dbReference>
<accession>A0ABQ9XEA9</accession>
<reference evidence="2 3" key="1">
    <citation type="journal article" date="2022" name="bioRxiv">
        <title>Genomics of Preaxostyla Flagellates Illuminates Evolutionary Transitions and the Path Towards Mitochondrial Loss.</title>
        <authorList>
            <person name="Novak L.V.F."/>
            <person name="Treitli S.C."/>
            <person name="Pyrih J."/>
            <person name="Halakuc P."/>
            <person name="Pipaliya S.V."/>
            <person name="Vacek V."/>
            <person name="Brzon O."/>
            <person name="Soukal P."/>
            <person name="Eme L."/>
            <person name="Dacks J.B."/>
            <person name="Karnkowska A."/>
            <person name="Elias M."/>
            <person name="Hampl V."/>
        </authorList>
    </citation>
    <scope>NUCLEOTIDE SEQUENCE [LARGE SCALE GENOMIC DNA]</scope>
    <source>
        <strain evidence="2">NAU3</strain>
        <tissue evidence="2">Gut</tissue>
    </source>
</reference>
<evidence type="ECO:0000313" key="3">
    <source>
        <dbReference type="Proteomes" id="UP001281761"/>
    </source>
</evidence>
<feature type="region of interest" description="Disordered" evidence="1">
    <location>
        <begin position="172"/>
        <end position="198"/>
    </location>
</feature>